<keyword evidence="5 13" id="KW-0812">Transmembrane</keyword>
<dbReference type="GO" id="GO:0005886">
    <property type="term" value="C:plasma membrane"/>
    <property type="evidence" value="ECO:0007669"/>
    <property type="project" value="TreeGrafter"/>
</dbReference>
<dbReference type="WBParaSite" id="nRc.2.0.1.t42476-RA">
    <property type="protein sequence ID" value="nRc.2.0.1.t42476-RA"/>
    <property type="gene ID" value="nRc.2.0.1.g42476"/>
</dbReference>
<keyword evidence="4 13" id="KW-0894">Sodium channel</keyword>
<proteinExistence type="inferred from homology"/>
<dbReference type="AlphaFoldDB" id="A0A915KU74"/>
<keyword evidence="10" id="KW-0325">Glycoprotein</keyword>
<reference evidence="16" key="1">
    <citation type="submission" date="2022-11" db="UniProtKB">
        <authorList>
            <consortium name="WormBaseParasite"/>
        </authorList>
    </citation>
    <scope>IDENTIFICATION</scope>
</reference>
<evidence type="ECO:0000256" key="6">
    <source>
        <dbReference type="ARBA" id="ARBA00022989"/>
    </source>
</evidence>
<evidence type="ECO:0000256" key="10">
    <source>
        <dbReference type="ARBA" id="ARBA00023180"/>
    </source>
</evidence>
<keyword evidence="12 13" id="KW-0407">Ion channel</keyword>
<evidence type="ECO:0000256" key="7">
    <source>
        <dbReference type="ARBA" id="ARBA00023053"/>
    </source>
</evidence>
<accession>A0A915KU74</accession>
<dbReference type="Proteomes" id="UP000887565">
    <property type="component" value="Unplaced"/>
</dbReference>
<evidence type="ECO:0000256" key="8">
    <source>
        <dbReference type="ARBA" id="ARBA00023065"/>
    </source>
</evidence>
<evidence type="ECO:0000256" key="12">
    <source>
        <dbReference type="ARBA" id="ARBA00023303"/>
    </source>
</evidence>
<evidence type="ECO:0000256" key="3">
    <source>
        <dbReference type="ARBA" id="ARBA00022448"/>
    </source>
</evidence>
<dbReference type="Gene3D" id="2.60.470.10">
    <property type="entry name" value="Acid-sensing ion channels like domains"/>
    <property type="match status" value="1"/>
</dbReference>
<protein>
    <submittedName>
        <fullName evidence="16">Uncharacterized protein</fullName>
    </submittedName>
</protein>
<evidence type="ECO:0000313" key="16">
    <source>
        <dbReference type="WBParaSite" id="nRc.2.0.1.t42476-RA"/>
    </source>
</evidence>
<keyword evidence="7" id="KW-0915">Sodium</keyword>
<dbReference type="PANTHER" id="PTHR11690">
    <property type="entry name" value="AMILORIDE-SENSITIVE SODIUM CHANNEL-RELATED"/>
    <property type="match status" value="1"/>
</dbReference>
<evidence type="ECO:0000256" key="13">
    <source>
        <dbReference type="RuleBase" id="RU000679"/>
    </source>
</evidence>
<feature type="chain" id="PRO_5037409915" evidence="14">
    <location>
        <begin position="19"/>
        <end position="335"/>
    </location>
</feature>
<evidence type="ECO:0000256" key="4">
    <source>
        <dbReference type="ARBA" id="ARBA00022461"/>
    </source>
</evidence>
<evidence type="ECO:0000256" key="2">
    <source>
        <dbReference type="ARBA" id="ARBA00007193"/>
    </source>
</evidence>
<sequence length="335" mass="38982">MTVRILWILLALWSFTCGLLMTRTNWLLYLDGHVVNRIKIENAPIINFPAISICNHMVTKRIIGCHWPGYNQFSRYFSLTSQIDGGPKWTTEMEKENEKYCQCPKDHAKPPLVETLKNIEESVALNRASKNQNYSVRKPGLSSGLQVVLKAGRSDYCGNLRKWYGEGFYYAIHRPTNIIPLHFLNDFRLRFDSGYIFNIALKVTNIIRHTEHMGRCTRKRWEITGMADTPFPYDKAVCLINCLFRLTYTKCGCISLLYENMINLINEQNTGIKDVNTSMPLCWEKSETKLCEYKQIATWRTDEFIINNCTNCPPTCIEKFKFMHSKPLIQTVYNI</sequence>
<keyword evidence="6" id="KW-1133">Transmembrane helix</keyword>
<dbReference type="GO" id="GO:0015280">
    <property type="term" value="F:ligand-gated sodium channel activity"/>
    <property type="evidence" value="ECO:0007669"/>
    <property type="project" value="TreeGrafter"/>
</dbReference>
<keyword evidence="15" id="KW-1185">Reference proteome</keyword>
<keyword evidence="11 13" id="KW-0739">Sodium transport</keyword>
<keyword evidence="9" id="KW-0472">Membrane</keyword>
<keyword evidence="8 13" id="KW-0406">Ion transport</keyword>
<evidence type="ECO:0000256" key="5">
    <source>
        <dbReference type="ARBA" id="ARBA00022692"/>
    </source>
</evidence>
<keyword evidence="3 13" id="KW-0813">Transport</keyword>
<comment type="similarity">
    <text evidence="2 13">Belongs to the amiloride-sensitive sodium channel (TC 1.A.6) family.</text>
</comment>
<evidence type="ECO:0000256" key="9">
    <source>
        <dbReference type="ARBA" id="ARBA00023136"/>
    </source>
</evidence>
<dbReference type="Pfam" id="PF00858">
    <property type="entry name" value="ASC"/>
    <property type="match status" value="1"/>
</dbReference>
<keyword evidence="14" id="KW-0732">Signal</keyword>
<evidence type="ECO:0000256" key="1">
    <source>
        <dbReference type="ARBA" id="ARBA00004141"/>
    </source>
</evidence>
<evidence type="ECO:0000256" key="14">
    <source>
        <dbReference type="SAM" id="SignalP"/>
    </source>
</evidence>
<organism evidence="15 16">
    <name type="scientific">Romanomermis culicivorax</name>
    <name type="common">Nematode worm</name>
    <dbReference type="NCBI Taxonomy" id="13658"/>
    <lineage>
        <taxon>Eukaryota</taxon>
        <taxon>Metazoa</taxon>
        <taxon>Ecdysozoa</taxon>
        <taxon>Nematoda</taxon>
        <taxon>Enoplea</taxon>
        <taxon>Dorylaimia</taxon>
        <taxon>Mermithida</taxon>
        <taxon>Mermithoidea</taxon>
        <taxon>Mermithidae</taxon>
        <taxon>Romanomermis</taxon>
    </lineage>
</organism>
<feature type="signal peptide" evidence="14">
    <location>
        <begin position="1"/>
        <end position="18"/>
    </location>
</feature>
<name>A0A915KU74_ROMCU</name>
<evidence type="ECO:0000256" key="11">
    <source>
        <dbReference type="ARBA" id="ARBA00023201"/>
    </source>
</evidence>
<evidence type="ECO:0000313" key="15">
    <source>
        <dbReference type="Proteomes" id="UP000887565"/>
    </source>
</evidence>
<dbReference type="PANTHER" id="PTHR11690:SF248">
    <property type="entry name" value="PICKPOCKET 17, ISOFORM A"/>
    <property type="match status" value="1"/>
</dbReference>
<comment type="subcellular location">
    <subcellularLocation>
        <location evidence="1">Membrane</location>
        <topology evidence="1">Multi-pass membrane protein</topology>
    </subcellularLocation>
</comment>
<dbReference type="InterPro" id="IPR001873">
    <property type="entry name" value="ENaC"/>
</dbReference>